<evidence type="ECO:0000256" key="1">
    <source>
        <dbReference type="ARBA" id="ARBA00005218"/>
    </source>
</evidence>
<dbReference type="UniPathway" id="UPA00058">
    <property type="reaction ID" value="UER00102"/>
</dbReference>
<organism evidence="14 15">
    <name type="scientific">Litomosoides sigmodontis</name>
    <name type="common">Filarial nematode worm</name>
    <dbReference type="NCBI Taxonomy" id="42156"/>
    <lineage>
        <taxon>Eukaryota</taxon>
        <taxon>Metazoa</taxon>
        <taxon>Ecdysozoa</taxon>
        <taxon>Nematoda</taxon>
        <taxon>Chromadorea</taxon>
        <taxon>Rhabditida</taxon>
        <taxon>Spirurina</taxon>
        <taxon>Spiruromorpha</taxon>
        <taxon>Filarioidea</taxon>
        <taxon>Onchocercidae</taxon>
        <taxon>Litomosoides</taxon>
    </lineage>
</organism>
<evidence type="ECO:0000313" key="15">
    <source>
        <dbReference type="Proteomes" id="UP000277928"/>
    </source>
</evidence>
<feature type="active site" description="Acyl-thioester intermediate" evidence="8">
    <location>
        <position position="178"/>
    </location>
</feature>
<evidence type="ECO:0000259" key="12">
    <source>
        <dbReference type="Pfam" id="PF01154"/>
    </source>
</evidence>
<keyword evidence="10" id="KW-0753">Steroid metabolism</keyword>
<keyword evidence="10" id="KW-1207">Sterol metabolism</keyword>
<protein>
    <recommendedName>
        <fullName evidence="3 10">Hydroxymethylglutaryl-CoA synthase</fullName>
        <shortName evidence="10">HMG-CoA synthase</shortName>
        <ecNumber evidence="3 10">2.3.3.10</ecNumber>
    </recommendedName>
    <alternativeName>
        <fullName evidence="10">3-hydroxy-3-methylglutaryl coenzyme A synthase</fullName>
    </alternativeName>
</protein>
<dbReference type="NCBIfam" id="TIGR01833">
    <property type="entry name" value="HMG-CoA-S_euk"/>
    <property type="match status" value="1"/>
</dbReference>
<evidence type="ECO:0000259" key="13">
    <source>
        <dbReference type="Pfam" id="PF08540"/>
    </source>
</evidence>
<feature type="domain" description="Hydroxymethylglutaryl-coenzyme A synthase C-terminal" evidence="13">
    <location>
        <begin position="238"/>
        <end position="525"/>
    </location>
</feature>
<dbReference type="InterPro" id="IPR016039">
    <property type="entry name" value="Thiolase-like"/>
</dbReference>
<dbReference type="STRING" id="42156.A0A3P6UHZ1"/>
<dbReference type="CDD" id="cd00827">
    <property type="entry name" value="init_cond_enzymes"/>
    <property type="match status" value="1"/>
</dbReference>
<feature type="binding site" evidence="9">
    <location>
        <position position="320"/>
    </location>
    <ligand>
        <name>CoA</name>
        <dbReference type="ChEBI" id="CHEBI:57287"/>
    </ligand>
</feature>
<dbReference type="InterPro" id="IPR010122">
    <property type="entry name" value="HMG_CoA_synthase_euk"/>
</dbReference>
<sequence length="528" mass="59473">MEKARKCQKLGSEEGMHDQEGGGYHGNHCCSGDWEHRSVRLLKEVWTAGVKSALRKECKETSRSRMRARRELPLADQVGIRGIELYIPKLYVNQKDLETYDNVEKGKYTVGLGQEEMSFCADHEDITSICLTLSANDIGFLCVGTETLTDKSKSVKTSLMKLFEGNCDIEGVDVKNACYGGTQALFHAIDWIHANWEFERRYAIVVMADIAVYGAGPARCTGGVGAFAALVGPNAVLSFERGLRATYMVDVCDFYKPNQPVPSEYPIVEGQASLQAYLTAVDEAYKLYCQKSEKLRDEAVNVSNFDAVLFHCPFTRLVQKALGVLAFIDFKRGLSDHLVNVERAKPSEFLLEPRELNYMSRDFAKMTTQISAKLWTEKTEPFLLLNRRIGNTYTASLYLQLISFFHSLSDEKCLGGYRLLFFSYGSGAAAAMFSARLLVLEKDGKDQCTQMKRSADAAVALLEKRLCIDPQRYSEILALREKLLSSTAPYRPEGVRNNLMNEFGLFPDTYYLMNIGDKYRRYYAQTSS</sequence>
<dbReference type="Pfam" id="PF01154">
    <property type="entry name" value="HMG_CoA_synt_N"/>
    <property type="match status" value="1"/>
</dbReference>
<dbReference type="Pfam" id="PF08540">
    <property type="entry name" value="HMG_CoA_synt_C"/>
    <property type="match status" value="1"/>
</dbReference>
<evidence type="ECO:0000256" key="9">
    <source>
        <dbReference type="PIRSR" id="PIRSR610122-2"/>
    </source>
</evidence>
<dbReference type="GO" id="GO:0006084">
    <property type="term" value="P:acetyl-CoA metabolic process"/>
    <property type="evidence" value="ECO:0007669"/>
    <property type="project" value="InterPro"/>
</dbReference>
<keyword evidence="10" id="KW-0444">Lipid biosynthesis</keyword>
<keyword evidence="15" id="KW-1185">Reference proteome</keyword>
<evidence type="ECO:0000256" key="5">
    <source>
        <dbReference type="ARBA" id="ARBA00022955"/>
    </source>
</evidence>
<evidence type="ECO:0000256" key="2">
    <source>
        <dbReference type="ARBA" id="ARBA00007061"/>
    </source>
</evidence>
<dbReference type="Proteomes" id="UP000277928">
    <property type="component" value="Unassembled WGS sequence"/>
</dbReference>
<dbReference type="Gene3D" id="3.40.47.10">
    <property type="match status" value="1"/>
</dbReference>
<evidence type="ECO:0000256" key="3">
    <source>
        <dbReference type="ARBA" id="ARBA00012978"/>
    </source>
</evidence>
<evidence type="ECO:0000256" key="4">
    <source>
        <dbReference type="ARBA" id="ARBA00022679"/>
    </source>
</evidence>
<feature type="domain" description="Hydroxymethylglutaryl-coenzyme A synthase N-terminal" evidence="12">
    <location>
        <begin position="76"/>
        <end position="235"/>
    </location>
</feature>
<evidence type="ECO:0000256" key="10">
    <source>
        <dbReference type="RuleBase" id="RU364071"/>
    </source>
</evidence>
<feature type="compositionally biased region" description="Basic and acidic residues" evidence="11">
    <location>
        <begin position="1"/>
        <end position="20"/>
    </location>
</feature>
<accession>A0A3P6UHZ1</accession>
<dbReference type="EC" id="2.3.3.10" evidence="3 10"/>
<comment type="pathway">
    <text evidence="1 10">Metabolic intermediate biosynthesis; (R)-mevalonate biosynthesis; (R)-mevalonate from acetyl-CoA: step 2/3.</text>
</comment>
<comment type="function">
    <text evidence="10">Catalyzes the condensation of acetyl-CoA with acetoacetyl-CoA to form HMG-CoA.</text>
</comment>
<dbReference type="AlphaFoldDB" id="A0A3P6UHZ1"/>
<proteinExistence type="inferred from homology"/>
<evidence type="ECO:0000256" key="6">
    <source>
        <dbReference type="ARBA" id="ARBA00023011"/>
    </source>
</evidence>
<name>A0A3P6UHZ1_LITSI</name>
<feature type="binding site" evidence="9">
    <location>
        <position position="273"/>
    </location>
    <ligand>
        <name>CoA</name>
        <dbReference type="ChEBI" id="CHEBI:57287"/>
    </ligand>
</feature>
<dbReference type="EMBL" id="UYRX01000257">
    <property type="protein sequence ID" value="VDK78738.1"/>
    <property type="molecule type" value="Genomic_DNA"/>
</dbReference>
<dbReference type="PANTHER" id="PTHR43323">
    <property type="entry name" value="3-HYDROXY-3-METHYLGLUTARYL COENZYME A SYNTHASE"/>
    <property type="match status" value="1"/>
</dbReference>
<gene>
    <name evidence="14" type="ORF">NLS_LOCUS4195</name>
</gene>
<dbReference type="InterPro" id="IPR013528">
    <property type="entry name" value="HMG_CoA_synth_N"/>
</dbReference>
<keyword evidence="10" id="KW-0443">Lipid metabolism</keyword>
<dbReference type="OMA" id="DDAYNWI"/>
<evidence type="ECO:0000256" key="7">
    <source>
        <dbReference type="ARBA" id="ARBA00049887"/>
    </source>
</evidence>
<reference evidence="14 15" key="1">
    <citation type="submission" date="2018-08" db="EMBL/GenBank/DDBJ databases">
        <authorList>
            <person name="Laetsch R D."/>
            <person name="Stevens L."/>
            <person name="Kumar S."/>
            <person name="Blaxter L. M."/>
        </authorList>
    </citation>
    <scope>NUCLEOTIDE SEQUENCE [LARGE SCALE GENOMIC DNA]</scope>
</reference>
<feature type="region of interest" description="Disordered" evidence="11">
    <location>
        <begin position="1"/>
        <end position="22"/>
    </location>
</feature>
<dbReference type="InterPro" id="IPR013746">
    <property type="entry name" value="HMG_CoA_synt_C_dom"/>
</dbReference>
<comment type="catalytic activity">
    <reaction evidence="7">
        <text>acetoacetyl-CoA + acetyl-CoA + H2O = (3S)-3-hydroxy-3-methylglutaryl-CoA + CoA + H(+)</text>
        <dbReference type="Rhea" id="RHEA:10188"/>
        <dbReference type="ChEBI" id="CHEBI:15377"/>
        <dbReference type="ChEBI" id="CHEBI:15378"/>
        <dbReference type="ChEBI" id="CHEBI:43074"/>
        <dbReference type="ChEBI" id="CHEBI:57286"/>
        <dbReference type="ChEBI" id="CHEBI:57287"/>
        <dbReference type="ChEBI" id="CHEBI:57288"/>
        <dbReference type="EC" id="2.3.3.10"/>
    </reaction>
    <physiologicalReaction direction="left-to-right" evidence="7">
        <dbReference type="Rhea" id="RHEA:10189"/>
    </physiologicalReaction>
</comment>
<dbReference type="GO" id="GO:0004421">
    <property type="term" value="F:hydroxymethylglutaryl-CoA synthase activity"/>
    <property type="evidence" value="ECO:0007669"/>
    <property type="project" value="UniProtKB-EC"/>
</dbReference>
<evidence type="ECO:0000313" key="14">
    <source>
        <dbReference type="EMBL" id="VDK78738.1"/>
    </source>
</evidence>
<dbReference type="OrthoDB" id="1269963at2759"/>
<comment type="similarity">
    <text evidence="2 10">Belongs to the thiolase-like superfamily. HMG-CoA synthase family.</text>
</comment>
<keyword evidence="5 10" id="KW-0752">Steroid biosynthesis</keyword>
<feature type="active site" description="Proton donor/acceptor" evidence="8">
    <location>
        <position position="146"/>
    </location>
</feature>
<keyword evidence="4 10" id="KW-0808">Transferase</keyword>
<dbReference type="InterPro" id="IPR000590">
    <property type="entry name" value="HMG_CoA_synt_AS"/>
</dbReference>
<dbReference type="GO" id="GO:0016126">
    <property type="term" value="P:sterol biosynthetic process"/>
    <property type="evidence" value="ECO:0007669"/>
    <property type="project" value="UniProtKB-KW"/>
</dbReference>
<keyword evidence="6 10" id="KW-0756">Sterol biosynthesis</keyword>
<dbReference type="GO" id="GO:0010142">
    <property type="term" value="P:farnesyl diphosphate biosynthetic process, mevalonate pathway"/>
    <property type="evidence" value="ECO:0007669"/>
    <property type="project" value="InterPro"/>
</dbReference>
<evidence type="ECO:0000256" key="8">
    <source>
        <dbReference type="PIRSR" id="PIRSR610122-1"/>
    </source>
</evidence>
<dbReference type="PANTHER" id="PTHR43323:SF2">
    <property type="entry name" value="HYDROXYMETHYLGLUTARYL-COA SYNTHASE"/>
    <property type="match status" value="1"/>
</dbReference>
<dbReference type="PROSITE" id="PS01226">
    <property type="entry name" value="HMG_COA_SYNTHASE"/>
    <property type="match status" value="1"/>
</dbReference>
<feature type="active site" description="Proton donor/acceptor" evidence="8">
    <location>
        <position position="311"/>
    </location>
</feature>
<dbReference type="SUPFAM" id="SSF53901">
    <property type="entry name" value="Thiolase-like"/>
    <property type="match status" value="2"/>
</dbReference>
<evidence type="ECO:0000256" key="11">
    <source>
        <dbReference type="SAM" id="MobiDB-lite"/>
    </source>
</evidence>